<name>A0A0F9CKH8_9ZZZZ</name>
<dbReference type="EMBL" id="LAZR01035645">
    <property type="protein sequence ID" value="KKL26962.1"/>
    <property type="molecule type" value="Genomic_DNA"/>
</dbReference>
<protein>
    <recommendedName>
        <fullName evidence="3">Thymidylate synthase/dCMP hydroxymethylase domain-containing protein</fullName>
    </recommendedName>
</protein>
<dbReference type="PANTHER" id="PTHR11548">
    <property type="entry name" value="THYMIDYLATE SYNTHASE 1"/>
    <property type="match status" value="1"/>
</dbReference>
<dbReference type="SUPFAM" id="SSF55831">
    <property type="entry name" value="Thymidylate synthase/dCMP hydroxymethylase"/>
    <property type="match status" value="1"/>
</dbReference>
<dbReference type="GO" id="GO:0032259">
    <property type="term" value="P:methylation"/>
    <property type="evidence" value="ECO:0007669"/>
    <property type="project" value="UniProtKB-KW"/>
</dbReference>
<dbReference type="GO" id="GO:0004799">
    <property type="term" value="F:thymidylate synthase activity"/>
    <property type="evidence" value="ECO:0007669"/>
    <property type="project" value="TreeGrafter"/>
</dbReference>
<sequence length="339" mass="38317">MESSWPVSAGRGTTVRVFEAESPQKLYRDQLSALLAEGAEVTVRGRPTKEILDVATVIRNPRQRVHVVPGRWANPFLALSDSLHVLAGRSDVASLLPYNQRIVEFSDDGHWLYGAYGPRIANQIMPLIERLRANPTDRRAILSIWEERDLQASTLDPPCNDIVAFKLREDRLYMTVFNRSNDLHWGLYAVNVYQFSILQEYIAARLQVELGTQTHISNSLHVYTDELGARITKRMMDAQWPLPDLPDAQPLFPNGLPRHDTFVGDCNRVLDGEAYGDCPGIEEEGVAFLEFASDFLKEYRAHRAGVTVDLNGCRHGDYYADWIVAAEEFLSHLAKPVKV</sequence>
<accession>A0A0F9CKH8</accession>
<comment type="caution">
    <text evidence="4">The sequence shown here is derived from an EMBL/GenBank/DDBJ whole genome shotgun (WGS) entry which is preliminary data.</text>
</comment>
<dbReference type="InterPro" id="IPR036926">
    <property type="entry name" value="Thymidate_synth/dCMP_Mease_sf"/>
</dbReference>
<keyword evidence="1" id="KW-0489">Methyltransferase</keyword>
<dbReference type="InterPro" id="IPR023451">
    <property type="entry name" value="Thymidate_synth/dCMP_Mease_dom"/>
</dbReference>
<evidence type="ECO:0000313" key="4">
    <source>
        <dbReference type="EMBL" id="KKL26962.1"/>
    </source>
</evidence>
<feature type="domain" description="Thymidylate synthase/dCMP hydroxymethylase" evidence="3">
    <location>
        <begin position="119"/>
        <end position="242"/>
    </location>
</feature>
<evidence type="ECO:0000256" key="2">
    <source>
        <dbReference type="ARBA" id="ARBA00022679"/>
    </source>
</evidence>
<dbReference type="GO" id="GO:0005829">
    <property type="term" value="C:cytosol"/>
    <property type="evidence" value="ECO:0007669"/>
    <property type="project" value="TreeGrafter"/>
</dbReference>
<organism evidence="4">
    <name type="scientific">marine sediment metagenome</name>
    <dbReference type="NCBI Taxonomy" id="412755"/>
    <lineage>
        <taxon>unclassified sequences</taxon>
        <taxon>metagenomes</taxon>
        <taxon>ecological metagenomes</taxon>
    </lineage>
</organism>
<gene>
    <name evidence="4" type="ORF">LCGC14_2390000</name>
</gene>
<keyword evidence="2" id="KW-0808">Transferase</keyword>
<dbReference type="AlphaFoldDB" id="A0A0F9CKH8"/>
<dbReference type="GO" id="GO:0006231">
    <property type="term" value="P:dTMP biosynthetic process"/>
    <property type="evidence" value="ECO:0007669"/>
    <property type="project" value="TreeGrafter"/>
</dbReference>
<evidence type="ECO:0000256" key="1">
    <source>
        <dbReference type="ARBA" id="ARBA00022603"/>
    </source>
</evidence>
<dbReference type="PANTHER" id="PTHR11548:SF1">
    <property type="entry name" value="THYMIDYLATE SYNTHASE 1"/>
    <property type="match status" value="1"/>
</dbReference>
<dbReference type="Gene3D" id="3.30.572.10">
    <property type="entry name" value="Thymidylate synthase/dCMP hydroxymethylase domain"/>
    <property type="match status" value="1"/>
</dbReference>
<dbReference type="Pfam" id="PF00303">
    <property type="entry name" value="Thymidylat_synt"/>
    <property type="match status" value="1"/>
</dbReference>
<proteinExistence type="predicted"/>
<dbReference type="InterPro" id="IPR045097">
    <property type="entry name" value="Thymidate_synth/dCMP_Mease"/>
</dbReference>
<reference evidence="4" key="1">
    <citation type="journal article" date="2015" name="Nature">
        <title>Complex archaea that bridge the gap between prokaryotes and eukaryotes.</title>
        <authorList>
            <person name="Spang A."/>
            <person name="Saw J.H."/>
            <person name="Jorgensen S.L."/>
            <person name="Zaremba-Niedzwiedzka K."/>
            <person name="Martijn J."/>
            <person name="Lind A.E."/>
            <person name="van Eijk R."/>
            <person name="Schleper C."/>
            <person name="Guy L."/>
            <person name="Ettema T.J."/>
        </authorList>
    </citation>
    <scope>NUCLEOTIDE SEQUENCE</scope>
</reference>
<evidence type="ECO:0000259" key="3">
    <source>
        <dbReference type="Pfam" id="PF00303"/>
    </source>
</evidence>